<evidence type="ECO:0000256" key="1">
    <source>
        <dbReference type="SAM" id="MobiDB-lite"/>
    </source>
</evidence>
<protein>
    <submittedName>
        <fullName evidence="3">Protein phosphatase 2C, putative</fullName>
    </submittedName>
</protein>
<accession>U6L6N8</accession>
<dbReference type="Pfam" id="PF00481">
    <property type="entry name" value="PP2C"/>
    <property type="match status" value="1"/>
</dbReference>
<dbReference type="AlphaFoldDB" id="U6L6N8"/>
<feature type="domain" description="PPM-type phosphatase" evidence="2">
    <location>
        <begin position="172"/>
        <end position="438"/>
    </location>
</feature>
<dbReference type="Gene3D" id="3.60.40.10">
    <property type="entry name" value="PPM-type phosphatase domain"/>
    <property type="match status" value="1"/>
</dbReference>
<feature type="region of interest" description="Disordered" evidence="1">
    <location>
        <begin position="146"/>
        <end position="192"/>
    </location>
</feature>
<keyword evidence="4" id="KW-1185">Reference proteome</keyword>
<dbReference type="InterPro" id="IPR036457">
    <property type="entry name" value="PPM-type-like_dom_sf"/>
</dbReference>
<feature type="compositionally biased region" description="Polar residues" evidence="1">
    <location>
        <begin position="41"/>
        <end position="56"/>
    </location>
</feature>
<dbReference type="PROSITE" id="PS51746">
    <property type="entry name" value="PPM_2"/>
    <property type="match status" value="1"/>
</dbReference>
<sequence>MRLVPLTLHYPYGTPSPFYANCGIIAGNTESTEPREDTRPSTRANTNGLPSVRAHSSQACRKRRITVSKASKVFSSPQQQHCAVSQPVGVKVRGLQTLTVPESQPYLAETVRPSLLGRFYRPKNAACELSMKLNLTEEESPWKLGDTSDCGLGSKQSSAPVPSKAIKLSDPPVGDITDVAASPGSTRSDGNPSTNFIHQHVNKEWTDPVQHQCKNSCSKWEEVPKPLAYVLPQSLGRNSTPTPLSISPVLKSGQTKSFCVSTISPDLPQLNFEQDLLRLTTDDPDLLVRSKRVLQDAFLKAHRNLQKKCNAFKLDSELSGTTVTIVVYLREQNKLFVAHVGNSRAVLCKFNRGGGGVRAVDLTVDHTPTNQKELRRIVKAGGQVKALAGDGFHRIFLTDGCLPGLAVARSIGDTLAGGIGVIALPEIKGKSSSPPFPS</sequence>
<dbReference type="OrthoDB" id="10264738at2759"/>
<feature type="compositionally biased region" description="Polar residues" evidence="1">
    <location>
        <begin position="183"/>
        <end position="192"/>
    </location>
</feature>
<dbReference type="GO" id="GO:0004722">
    <property type="term" value="F:protein serine/threonine phosphatase activity"/>
    <property type="evidence" value="ECO:0007669"/>
    <property type="project" value="InterPro"/>
</dbReference>
<dbReference type="PANTHER" id="PTHR47992">
    <property type="entry name" value="PROTEIN PHOSPHATASE"/>
    <property type="match status" value="1"/>
</dbReference>
<evidence type="ECO:0000313" key="3">
    <source>
        <dbReference type="EMBL" id="CDJ45841.1"/>
    </source>
</evidence>
<proteinExistence type="predicted"/>
<dbReference type="VEuPathDB" id="ToxoDB:EBH_0009980"/>
<dbReference type="Proteomes" id="UP000030750">
    <property type="component" value="Unassembled WGS sequence"/>
</dbReference>
<feature type="region of interest" description="Disordered" evidence="1">
    <location>
        <begin position="29"/>
        <end position="56"/>
    </location>
</feature>
<gene>
    <name evidence="3" type="ORF">EBH_0009980</name>
</gene>
<reference evidence="3" key="2">
    <citation type="submission" date="2013-10" db="EMBL/GenBank/DDBJ databases">
        <authorList>
            <person name="Aslett M."/>
        </authorList>
    </citation>
    <scope>NUCLEOTIDE SEQUENCE [LARGE SCALE GENOMIC DNA]</scope>
    <source>
        <strain evidence="3">Houghton</strain>
    </source>
</reference>
<dbReference type="SUPFAM" id="SSF81606">
    <property type="entry name" value="PP2C-like"/>
    <property type="match status" value="1"/>
</dbReference>
<dbReference type="InterPro" id="IPR015655">
    <property type="entry name" value="PP2C"/>
</dbReference>
<evidence type="ECO:0000313" key="4">
    <source>
        <dbReference type="Proteomes" id="UP000030750"/>
    </source>
</evidence>
<reference evidence="3" key="1">
    <citation type="submission" date="2013-10" db="EMBL/GenBank/DDBJ databases">
        <title>Genomic analysis of the causative agents of coccidiosis in chickens.</title>
        <authorList>
            <person name="Reid A.J."/>
            <person name="Blake D."/>
            <person name="Billington K."/>
            <person name="Browne H."/>
            <person name="Dunn M."/>
            <person name="Hung S."/>
            <person name="Kawahara F."/>
            <person name="Miranda-Saavedra D."/>
            <person name="Mourier T."/>
            <person name="Nagra H."/>
            <person name="Otto T.D."/>
            <person name="Rawlings N."/>
            <person name="Sanchez A."/>
            <person name="Sanders M."/>
            <person name="Subramaniam C."/>
            <person name="Tay Y."/>
            <person name="Dear P."/>
            <person name="Doerig C."/>
            <person name="Gruber A."/>
            <person name="Parkinson J."/>
            <person name="Shirley M."/>
            <person name="Wan K.L."/>
            <person name="Berriman M."/>
            <person name="Tomley F."/>
            <person name="Pain A."/>
        </authorList>
    </citation>
    <scope>NUCLEOTIDE SEQUENCE [LARGE SCALE GENOMIC DNA]</scope>
    <source>
        <strain evidence="3">Houghton</strain>
    </source>
</reference>
<organism evidence="3 4">
    <name type="scientific">Eimeria brunetti</name>
    <dbReference type="NCBI Taxonomy" id="51314"/>
    <lineage>
        <taxon>Eukaryota</taxon>
        <taxon>Sar</taxon>
        <taxon>Alveolata</taxon>
        <taxon>Apicomplexa</taxon>
        <taxon>Conoidasida</taxon>
        <taxon>Coccidia</taxon>
        <taxon>Eucoccidiorida</taxon>
        <taxon>Eimeriorina</taxon>
        <taxon>Eimeriidae</taxon>
        <taxon>Eimeria</taxon>
    </lineage>
</organism>
<dbReference type="EMBL" id="HG710214">
    <property type="protein sequence ID" value="CDJ45841.1"/>
    <property type="molecule type" value="Genomic_DNA"/>
</dbReference>
<dbReference type="InterPro" id="IPR001932">
    <property type="entry name" value="PPM-type_phosphatase-like_dom"/>
</dbReference>
<evidence type="ECO:0000259" key="2">
    <source>
        <dbReference type="PROSITE" id="PS51746"/>
    </source>
</evidence>
<dbReference type="SMART" id="SM00332">
    <property type="entry name" value="PP2Cc"/>
    <property type="match status" value="1"/>
</dbReference>
<name>U6L6N8_9EIME</name>
<dbReference type="CDD" id="cd00143">
    <property type="entry name" value="PP2Cc"/>
    <property type="match status" value="1"/>
</dbReference>